<dbReference type="SUPFAM" id="SSF82784">
    <property type="entry name" value="OsmC-like"/>
    <property type="match status" value="1"/>
</dbReference>
<dbReference type="Pfam" id="PF02566">
    <property type="entry name" value="OsmC"/>
    <property type="match status" value="1"/>
</dbReference>
<proteinExistence type="predicted"/>
<sequence>MEHIFEYKGNWKGGLSGEGAFKSGNLEMEISVPADMNGKGIGTNPEELLISAASSCYLITLASILQFKKIEVENIELVSKAVFKMNMNGPTLTKITHTPQVIVDTDKYDRYNNEIMQCIQMAEKGCMVSRAIQSNVIVEASGTVMPLVK</sequence>
<dbReference type="InterPro" id="IPR003718">
    <property type="entry name" value="OsmC/Ohr_fam"/>
</dbReference>
<evidence type="ECO:0000313" key="2">
    <source>
        <dbReference type="Proteomes" id="UP000475765"/>
    </source>
</evidence>
<accession>A0A9W7QF96</accession>
<name>A0A9W7QF96_BACCE</name>
<dbReference type="PANTHER" id="PTHR42830">
    <property type="entry name" value="OSMOTICALLY INDUCIBLE FAMILY PROTEIN"/>
    <property type="match status" value="1"/>
</dbReference>
<dbReference type="RefSeq" id="WP_078417130.1">
    <property type="nucleotide sequence ID" value="NZ_CYHM01000700.1"/>
</dbReference>
<dbReference type="Gene3D" id="3.30.300.20">
    <property type="match status" value="1"/>
</dbReference>
<reference evidence="1 2" key="1">
    <citation type="submission" date="2019-10" db="EMBL/GenBank/DDBJ databases">
        <title>Bacillus from the desert of Cuatro Cinegas, Coahuila.</title>
        <authorList>
            <person name="Olmedo-Alvarez G."/>
            <person name="Saldana S."/>
            <person name="Barcelo D."/>
        </authorList>
    </citation>
    <scope>NUCLEOTIDE SEQUENCE [LARGE SCALE GENOMIC DNA]</scope>
    <source>
        <strain evidence="1 2">CH417_13T</strain>
    </source>
</reference>
<comment type="caution">
    <text evidence="1">The sequence shown here is derived from an EMBL/GenBank/DDBJ whole genome shotgun (WGS) entry which is preliminary data.</text>
</comment>
<gene>
    <name evidence="1" type="ORF">F8172_14860</name>
</gene>
<dbReference type="InterPro" id="IPR015946">
    <property type="entry name" value="KH_dom-like_a/b"/>
</dbReference>
<dbReference type="Proteomes" id="UP000475765">
    <property type="component" value="Unassembled WGS sequence"/>
</dbReference>
<organism evidence="1 2">
    <name type="scientific">Bacillus cereus</name>
    <dbReference type="NCBI Taxonomy" id="1396"/>
    <lineage>
        <taxon>Bacteria</taxon>
        <taxon>Bacillati</taxon>
        <taxon>Bacillota</taxon>
        <taxon>Bacilli</taxon>
        <taxon>Bacillales</taxon>
        <taxon>Bacillaceae</taxon>
        <taxon>Bacillus</taxon>
        <taxon>Bacillus cereus group</taxon>
    </lineage>
</organism>
<dbReference type="AlphaFoldDB" id="A0A9W7QF96"/>
<dbReference type="InterPro" id="IPR036102">
    <property type="entry name" value="OsmC/Ohrsf"/>
</dbReference>
<protein>
    <submittedName>
        <fullName evidence="1">Uncharacterized protein</fullName>
    </submittedName>
</protein>
<dbReference type="InterPro" id="IPR052707">
    <property type="entry name" value="OsmC_Ohr_Peroxiredoxin"/>
</dbReference>
<evidence type="ECO:0000313" key="1">
    <source>
        <dbReference type="EMBL" id="KAB2395352.1"/>
    </source>
</evidence>
<dbReference type="EMBL" id="WBPP01000017">
    <property type="protein sequence ID" value="KAB2395352.1"/>
    <property type="molecule type" value="Genomic_DNA"/>
</dbReference>
<dbReference type="PANTHER" id="PTHR42830:SF2">
    <property type="entry name" value="OSMC_OHR FAMILY PROTEIN"/>
    <property type="match status" value="1"/>
</dbReference>